<sequence length="300" mass="32188">MNAFSSSRFSTLLLREWMQHKRGWLITLFLPLGLFFVLLPFGQVQGMPIDQFPLQMAVALTLATAAGVFGITWISAMFQMPGLARRDVQDRSIEFWLSLPASHSESIGATLLAHALLVPLAALLVGAIAGPLMASGLFIKQGGFAAWASVPWGTAIAATLPILLRAVLGVLLMTLWLSPLIMLVVAASAWLKRWGVPAVVLTLGLGGLALDQFYNWPIVEQLLERQLEGASQALLSDHLVLGQHLSKMAEDPSLPLNAGALAAHDAWLALQALASPHFIGGLALAALCFGLLVLKRSRSH</sequence>
<dbReference type="EMBL" id="JACHLP010000002">
    <property type="protein sequence ID" value="MBB4842860.1"/>
    <property type="molecule type" value="Genomic_DNA"/>
</dbReference>
<name>A0A840L3S9_9BURK</name>
<comment type="caution">
    <text evidence="2">The sequence shown here is derived from an EMBL/GenBank/DDBJ whole genome shotgun (WGS) entry which is preliminary data.</text>
</comment>
<keyword evidence="1" id="KW-1133">Transmembrane helix</keyword>
<feature type="transmembrane region" description="Helical" evidence="1">
    <location>
        <begin position="54"/>
        <end position="76"/>
    </location>
</feature>
<proteinExistence type="predicted"/>
<dbReference type="Proteomes" id="UP000562027">
    <property type="component" value="Unassembled WGS sequence"/>
</dbReference>
<keyword evidence="1" id="KW-0812">Transmembrane</keyword>
<feature type="transmembrane region" description="Helical" evidence="1">
    <location>
        <begin position="170"/>
        <end position="191"/>
    </location>
</feature>
<feature type="transmembrane region" description="Helical" evidence="1">
    <location>
        <begin position="144"/>
        <end position="164"/>
    </location>
</feature>
<reference evidence="2 3" key="1">
    <citation type="submission" date="2020-08" db="EMBL/GenBank/DDBJ databases">
        <title>Functional genomics of gut bacteria from endangered species of beetles.</title>
        <authorList>
            <person name="Carlos-Shanley C."/>
        </authorList>
    </citation>
    <scope>NUCLEOTIDE SEQUENCE [LARGE SCALE GENOMIC DNA]</scope>
    <source>
        <strain evidence="2 3">S00239</strain>
    </source>
</reference>
<evidence type="ECO:0000313" key="3">
    <source>
        <dbReference type="Proteomes" id="UP000562027"/>
    </source>
</evidence>
<gene>
    <name evidence="2" type="ORF">HNP55_001375</name>
</gene>
<feature type="transmembrane region" description="Helical" evidence="1">
    <location>
        <begin position="23"/>
        <end position="42"/>
    </location>
</feature>
<dbReference type="RefSeq" id="WP_184297543.1">
    <property type="nucleotide sequence ID" value="NZ_JACHLP010000002.1"/>
</dbReference>
<feature type="transmembrane region" description="Helical" evidence="1">
    <location>
        <begin position="107"/>
        <end position="132"/>
    </location>
</feature>
<accession>A0A840L3S9</accession>
<evidence type="ECO:0000256" key="1">
    <source>
        <dbReference type="SAM" id="Phobius"/>
    </source>
</evidence>
<protein>
    <recommendedName>
        <fullName evidence="4">ABC-2 type transport system permease protein</fullName>
    </recommendedName>
</protein>
<keyword evidence="1" id="KW-0472">Membrane</keyword>
<evidence type="ECO:0008006" key="4">
    <source>
        <dbReference type="Google" id="ProtNLM"/>
    </source>
</evidence>
<organism evidence="2 3">
    <name type="scientific">Roseateles oligotrophus</name>
    <dbReference type="NCBI Taxonomy" id="1769250"/>
    <lineage>
        <taxon>Bacteria</taxon>
        <taxon>Pseudomonadati</taxon>
        <taxon>Pseudomonadota</taxon>
        <taxon>Betaproteobacteria</taxon>
        <taxon>Burkholderiales</taxon>
        <taxon>Sphaerotilaceae</taxon>
        <taxon>Roseateles</taxon>
    </lineage>
</organism>
<evidence type="ECO:0000313" key="2">
    <source>
        <dbReference type="EMBL" id="MBB4842860.1"/>
    </source>
</evidence>
<feature type="transmembrane region" description="Helical" evidence="1">
    <location>
        <begin position="277"/>
        <end position="294"/>
    </location>
</feature>
<keyword evidence="3" id="KW-1185">Reference proteome</keyword>
<dbReference type="AlphaFoldDB" id="A0A840L3S9"/>